<gene>
    <name evidence="2" type="ORF">FM121_06870</name>
</gene>
<dbReference type="Proteomes" id="UP000195918">
    <property type="component" value="Unassembled WGS sequence"/>
</dbReference>
<keyword evidence="1" id="KW-1133">Transmembrane helix</keyword>
<feature type="transmembrane region" description="Helical" evidence="1">
    <location>
        <begin position="172"/>
        <end position="196"/>
    </location>
</feature>
<evidence type="ECO:0000313" key="3">
    <source>
        <dbReference type="Proteomes" id="UP000195918"/>
    </source>
</evidence>
<reference evidence="3" key="1">
    <citation type="submission" date="2017-02" db="EMBL/GenBank/DDBJ databases">
        <authorList>
            <person name="Dridi B."/>
        </authorList>
    </citation>
    <scope>NUCLEOTIDE SEQUENCE [LARGE SCALE GENOMIC DNA]</scope>
    <source>
        <strain evidence="3">bH819</strain>
    </source>
</reference>
<keyword evidence="3" id="KW-1185">Reference proteome</keyword>
<evidence type="ECO:0000313" key="2">
    <source>
        <dbReference type="EMBL" id="SLM85805.1"/>
    </source>
</evidence>
<sequence length="207" mass="24837">MEKSKCKYFSTIEKEEAWLNKMMINGWSLIEAPGFGQYRFIENDNNNLVIRIDVREFKEYTERNAYVQFISDSGWEYIKSREKSHKLYFLGQLDKSNELFSDDQSKYERELRSKKKIDTTNSLIMLFYVILFFNEKDKAILFDLKKAFLTPGIWEKTGEAFRKAFLFELPFALVRLLLAFGPFILFGYLIYQSYLVRKSINRYKQRT</sequence>
<proteinExistence type="predicted"/>
<dbReference type="RefSeq" id="WP_086951440.1">
    <property type="nucleotide sequence ID" value="NZ_FWFD01000009.1"/>
</dbReference>
<keyword evidence="1" id="KW-0812">Transmembrane</keyword>
<protein>
    <recommendedName>
        <fullName evidence="4">DUF2812 domain-containing protein</fullName>
    </recommendedName>
</protein>
<dbReference type="EMBL" id="FWFD01000009">
    <property type="protein sequence ID" value="SLM85805.1"/>
    <property type="molecule type" value="Genomic_DNA"/>
</dbReference>
<organism evidence="2 3">
    <name type="scientific">Vagococcus fluvialis bH819</name>
    <dbReference type="NCBI Taxonomy" id="1255619"/>
    <lineage>
        <taxon>Bacteria</taxon>
        <taxon>Bacillati</taxon>
        <taxon>Bacillota</taxon>
        <taxon>Bacilli</taxon>
        <taxon>Lactobacillales</taxon>
        <taxon>Enterococcaceae</taxon>
        <taxon>Vagococcus</taxon>
    </lineage>
</organism>
<evidence type="ECO:0008006" key="4">
    <source>
        <dbReference type="Google" id="ProtNLM"/>
    </source>
</evidence>
<dbReference type="InterPro" id="IPR021359">
    <property type="entry name" value="DUF2812"/>
</dbReference>
<dbReference type="Pfam" id="PF11193">
    <property type="entry name" value="DUF2812"/>
    <property type="match status" value="1"/>
</dbReference>
<dbReference type="AlphaFoldDB" id="A0A1X6WNF3"/>
<dbReference type="OrthoDB" id="8757095at2"/>
<evidence type="ECO:0000256" key="1">
    <source>
        <dbReference type="SAM" id="Phobius"/>
    </source>
</evidence>
<name>A0A1X6WNF3_9ENTE</name>
<keyword evidence="1" id="KW-0472">Membrane</keyword>
<accession>A0A1X6WNF3</accession>